<evidence type="ECO:0000313" key="1">
    <source>
        <dbReference type="EMBL" id="KAF2826769.1"/>
    </source>
</evidence>
<protein>
    <submittedName>
        <fullName evidence="1">Uncharacterized protein</fullName>
    </submittedName>
</protein>
<dbReference type="AlphaFoldDB" id="A0A6A7A1Z0"/>
<evidence type="ECO:0000313" key="2">
    <source>
        <dbReference type="Proteomes" id="UP000799424"/>
    </source>
</evidence>
<name>A0A6A7A1Z0_9PLEO</name>
<dbReference type="Proteomes" id="UP000799424">
    <property type="component" value="Unassembled WGS sequence"/>
</dbReference>
<dbReference type="EMBL" id="MU006225">
    <property type="protein sequence ID" value="KAF2826769.1"/>
    <property type="molecule type" value="Genomic_DNA"/>
</dbReference>
<accession>A0A6A7A1Z0</accession>
<gene>
    <name evidence="1" type="ORF">CC86DRAFT_20424</name>
</gene>
<proteinExistence type="predicted"/>
<keyword evidence="2" id="KW-1185">Reference proteome</keyword>
<sequence>MYMRMDSGGPPLHEGRQVSVPRMPTLMYRPSFPGISAWLMETVIIWHFSGTQKDNKLHENPDMHRVTWCASSALGRYVSLHLLEVQFSSAGISFMFDTNRFAFWSTPSAGNTSRLITRSKPRVSINNHTLCGAWPLLLEKCSMCALWRPGFPFPLVCAVIICPVLSWLLDSKVPLLCFRTPSISSHDIHSFGCPFYNAANVPRFMAFFV</sequence>
<reference evidence="1" key="1">
    <citation type="journal article" date="2020" name="Stud. Mycol.">
        <title>101 Dothideomycetes genomes: a test case for predicting lifestyles and emergence of pathogens.</title>
        <authorList>
            <person name="Haridas S."/>
            <person name="Albert R."/>
            <person name="Binder M."/>
            <person name="Bloem J."/>
            <person name="Labutti K."/>
            <person name="Salamov A."/>
            <person name="Andreopoulos B."/>
            <person name="Baker S."/>
            <person name="Barry K."/>
            <person name="Bills G."/>
            <person name="Bluhm B."/>
            <person name="Cannon C."/>
            <person name="Castanera R."/>
            <person name="Culley D."/>
            <person name="Daum C."/>
            <person name="Ezra D."/>
            <person name="Gonzalez J."/>
            <person name="Henrissat B."/>
            <person name="Kuo A."/>
            <person name="Liang C."/>
            <person name="Lipzen A."/>
            <person name="Lutzoni F."/>
            <person name="Magnuson J."/>
            <person name="Mondo S."/>
            <person name="Nolan M."/>
            <person name="Ohm R."/>
            <person name="Pangilinan J."/>
            <person name="Park H.-J."/>
            <person name="Ramirez L."/>
            <person name="Alfaro M."/>
            <person name="Sun H."/>
            <person name="Tritt A."/>
            <person name="Yoshinaga Y."/>
            <person name="Zwiers L.-H."/>
            <person name="Turgeon B."/>
            <person name="Goodwin S."/>
            <person name="Spatafora J."/>
            <person name="Crous P."/>
            <person name="Grigoriev I."/>
        </authorList>
    </citation>
    <scope>NUCLEOTIDE SEQUENCE</scope>
    <source>
        <strain evidence="1">CBS 113818</strain>
    </source>
</reference>
<organism evidence="1 2">
    <name type="scientific">Ophiobolus disseminans</name>
    <dbReference type="NCBI Taxonomy" id="1469910"/>
    <lineage>
        <taxon>Eukaryota</taxon>
        <taxon>Fungi</taxon>
        <taxon>Dikarya</taxon>
        <taxon>Ascomycota</taxon>
        <taxon>Pezizomycotina</taxon>
        <taxon>Dothideomycetes</taxon>
        <taxon>Pleosporomycetidae</taxon>
        <taxon>Pleosporales</taxon>
        <taxon>Pleosporineae</taxon>
        <taxon>Phaeosphaeriaceae</taxon>
        <taxon>Ophiobolus</taxon>
    </lineage>
</organism>